<dbReference type="EMBL" id="CP127294">
    <property type="protein sequence ID" value="WIX76477.1"/>
    <property type="molecule type" value="Genomic_DNA"/>
</dbReference>
<dbReference type="AlphaFoldDB" id="A0A9Y2IAG0"/>
<evidence type="ECO:0000256" key="2">
    <source>
        <dbReference type="ARBA" id="ARBA00023015"/>
    </source>
</evidence>
<accession>A0A9Y2IAG0</accession>
<dbReference type="InterPro" id="IPR000847">
    <property type="entry name" value="LysR_HTH_N"/>
</dbReference>
<dbReference type="Pfam" id="PF03466">
    <property type="entry name" value="LysR_substrate"/>
    <property type="match status" value="1"/>
</dbReference>
<evidence type="ECO:0000313" key="6">
    <source>
        <dbReference type="EMBL" id="WIX76477.1"/>
    </source>
</evidence>
<evidence type="ECO:0000256" key="1">
    <source>
        <dbReference type="ARBA" id="ARBA00009437"/>
    </source>
</evidence>
<dbReference type="RefSeq" id="WP_285967225.1">
    <property type="nucleotide sequence ID" value="NZ_CP127294.1"/>
</dbReference>
<keyword evidence="2" id="KW-0805">Transcription regulation</keyword>
<reference evidence="6 7" key="1">
    <citation type="submission" date="2023-06" db="EMBL/GenBank/DDBJ databases">
        <authorList>
            <person name="Oyuntsetseg B."/>
            <person name="Kim S.B."/>
        </authorList>
    </citation>
    <scope>NUCLEOTIDE SEQUENCE [LARGE SCALE GENOMIC DNA]</scope>
    <source>
        <strain evidence="6 7">2-15</strain>
    </source>
</reference>
<evidence type="ECO:0000259" key="5">
    <source>
        <dbReference type="PROSITE" id="PS50931"/>
    </source>
</evidence>
<name>A0A9Y2IAG0_9PSEU</name>
<keyword evidence="3" id="KW-0238">DNA-binding</keyword>
<keyword evidence="4" id="KW-0804">Transcription</keyword>
<dbReference type="Pfam" id="PF00126">
    <property type="entry name" value="HTH_1"/>
    <property type="match status" value="1"/>
</dbReference>
<dbReference type="PROSITE" id="PS50931">
    <property type="entry name" value="HTH_LYSR"/>
    <property type="match status" value="1"/>
</dbReference>
<gene>
    <name evidence="6" type="ORF">QRX50_34120</name>
</gene>
<dbReference type="KEGG" id="acab:QRX50_34120"/>
<dbReference type="Gene3D" id="1.10.10.10">
    <property type="entry name" value="Winged helix-like DNA-binding domain superfamily/Winged helix DNA-binding domain"/>
    <property type="match status" value="1"/>
</dbReference>
<dbReference type="PANTHER" id="PTHR30346">
    <property type="entry name" value="TRANSCRIPTIONAL DUAL REGULATOR HCAR-RELATED"/>
    <property type="match status" value="1"/>
</dbReference>
<dbReference type="Proteomes" id="UP001236014">
    <property type="component" value="Chromosome"/>
</dbReference>
<organism evidence="6 7">
    <name type="scientific">Amycolatopsis carbonis</name>
    <dbReference type="NCBI Taxonomy" id="715471"/>
    <lineage>
        <taxon>Bacteria</taxon>
        <taxon>Bacillati</taxon>
        <taxon>Actinomycetota</taxon>
        <taxon>Actinomycetes</taxon>
        <taxon>Pseudonocardiales</taxon>
        <taxon>Pseudonocardiaceae</taxon>
        <taxon>Amycolatopsis</taxon>
    </lineage>
</organism>
<evidence type="ECO:0000256" key="4">
    <source>
        <dbReference type="ARBA" id="ARBA00023163"/>
    </source>
</evidence>
<proteinExistence type="inferred from homology"/>
<keyword evidence="7" id="KW-1185">Reference proteome</keyword>
<dbReference type="SUPFAM" id="SSF46785">
    <property type="entry name" value="Winged helix' DNA-binding domain"/>
    <property type="match status" value="1"/>
</dbReference>
<feature type="domain" description="HTH lysR-type" evidence="5">
    <location>
        <begin position="1"/>
        <end position="58"/>
    </location>
</feature>
<evidence type="ECO:0000256" key="3">
    <source>
        <dbReference type="ARBA" id="ARBA00023125"/>
    </source>
</evidence>
<dbReference type="InterPro" id="IPR036388">
    <property type="entry name" value="WH-like_DNA-bd_sf"/>
</dbReference>
<dbReference type="SUPFAM" id="SSF53850">
    <property type="entry name" value="Periplasmic binding protein-like II"/>
    <property type="match status" value="1"/>
</dbReference>
<sequence length="300" mass="32458">MDTRRLQFLLELSRLGSMRAVADVLDTTTSTVSQQISALARETGAPLLEPDGRRVRLTPAGQRLAEHAVTILAAVEAARADLDPHAEPAGTVRVAGFATAIRRALLPAADRLARTHPRVRLVISEYEPAEALAQLLTDDVDLALIYDYDLAPATTDRSLDVRPLWTAAWGLGVPATDADRVAGEGTLAVFEAFRDHDWIGNSRNRADEDVVRTLATMAGFTPRVTHLADSLDLVEDLIVAGPGVGLLPVARPTRPEVALLPLTGPDVRLRSFTATRRGRDAWPPLALVLGLLRRGYDDEP</sequence>
<protein>
    <submittedName>
        <fullName evidence="6">LysR substrate-binding domain-containing protein</fullName>
    </submittedName>
</protein>
<dbReference type="GO" id="GO:0032993">
    <property type="term" value="C:protein-DNA complex"/>
    <property type="evidence" value="ECO:0007669"/>
    <property type="project" value="TreeGrafter"/>
</dbReference>
<comment type="similarity">
    <text evidence="1">Belongs to the LysR transcriptional regulatory family.</text>
</comment>
<dbReference type="InterPro" id="IPR036390">
    <property type="entry name" value="WH_DNA-bd_sf"/>
</dbReference>
<evidence type="ECO:0000313" key="7">
    <source>
        <dbReference type="Proteomes" id="UP001236014"/>
    </source>
</evidence>
<dbReference type="GO" id="GO:0003700">
    <property type="term" value="F:DNA-binding transcription factor activity"/>
    <property type="evidence" value="ECO:0007669"/>
    <property type="project" value="InterPro"/>
</dbReference>
<dbReference type="InterPro" id="IPR005119">
    <property type="entry name" value="LysR_subst-bd"/>
</dbReference>
<dbReference type="GO" id="GO:0003677">
    <property type="term" value="F:DNA binding"/>
    <property type="evidence" value="ECO:0007669"/>
    <property type="project" value="UniProtKB-KW"/>
</dbReference>
<dbReference type="Gene3D" id="3.40.190.10">
    <property type="entry name" value="Periplasmic binding protein-like II"/>
    <property type="match status" value="2"/>
</dbReference>
<dbReference type="PANTHER" id="PTHR30346:SF29">
    <property type="entry name" value="LYSR SUBSTRATE-BINDING"/>
    <property type="match status" value="1"/>
</dbReference>